<feature type="compositionally biased region" description="Basic and acidic residues" evidence="1">
    <location>
        <begin position="71"/>
        <end position="80"/>
    </location>
</feature>
<keyword evidence="2" id="KW-0812">Transmembrane</keyword>
<name>A0ABW5PUH3_9BACI</name>
<evidence type="ECO:0000313" key="3">
    <source>
        <dbReference type="EMBL" id="MFD2618297.1"/>
    </source>
</evidence>
<feature type="region of interest" description="Disordered" evidence="1">
    <location>
        <begin position="71"/>
        <end position="99"/>
    </location>
</feature>
<sequence>MTKNGMRGFSAGILIACAVFSFFYYFIFGDHEVTPKTNETTNGKVTEEAVANYLTKNNQIAVSQEDYAKWQKDLQSKNQEKTQSNNNDNSKDNPPKKEVNKLTLNITSGMVPGEIAEKLHDAKIIKSTEEFNKYFHTNNRENYIQLGKFNVNSDMSIPKIAQVITKNRVK</sequence>
<reference evidence="4" key="1">
    <citation type="journal article" date="2019" name="Int. J. Syst. Evol. Microbiol.">
        <title>The Global Catalogue of Microorganisms (GCM) 10K type strain sequencing project: providing services to taxonomists for standard genome sequencing and annotation.</title>
        <authorList>
            <consortium name="The Broad Institute Genomics Platform"/>
            <consortium name="The Broad Institute Genome Sequencing Center for Infectious Disease"/>
            <person name="Wu L."/>
            <person name="Ma J."/>
        </authorList>
    </citation>
    <scope>NUCLEOTIDE SEQUENCE [LARGE SCALE GENOMIC DNA]</scope>
    <source>
        <strain evidence="4">TISTR 2241</strain>
    </source>
</reference>
<evidence type="ECO:0000313" key="4">
    <source>
        <dbReference type="Proteomes" id="UP001597458"/>
    </source>
</evidence>
<evidence type="ECO:0000256" key="2">
    <source>
        <dbReference type="SAM" id="Phobius"/>
    </source>
</evidence>
<comment type="caution">
    <text evidence="3">The sequence shown here is derived from an EMBL/GenBank/DDBJ whole genome shotgun (WGS) entry which is preliminary data.</text>
</comment>
<proteinExistence type="predicted"/>
<keyword evidence="4" id="KW-1185">Reference proteome</keyword>
<feature type="transmembrane region" description="Helical" evidence="2">
    <location>
        <begin position="9"/>
        <end position="28"/>
    </location>
</feature>
<organism evidence="3 4">
    <name type="scientific">Terrilactibacillus laevilacticus</name>
    <dbReference type="NCBI Taxonomy" id="1380157"/>
    <lineage>
        <taxon>Bacteria</taxon>
        <taxon>Bacillati</taxon>
        <taxon>Bacillota</taxon>
        <taxon>Bacilli</taxon>
        <taxon>Bacillales</taxon>
        <taxon>Bacillaceae</taxon>
        <taxon>Terrilactibacillus</taxon>
    </lineage>
</organism>
<keyword evidence="2" id="KW-0472">Membrane</keyword>
<dbReference type="Gene3D" id="3.30.1490.480">
    <property type="entry name" value="Endolytic murein transglycosylase"/>
    <property type="match status" value="1"/>
</dbReference>
<dbReference type="Proteomes" id="UP001597458">
    <property type="component" value="Unassembled WGS sequence"/>
</dbReference>
<dbReference type="RefSeq" id="WP_141189934.1">
    <property type="nucleotide sequence ID" value="NZ_JBHUMR010000014.1"/>
</dbReference>
<protein>
    <submittedName>
        <fullName evidence="3">Endolytic transglycosylase MltG</fullName>
    </submittedName>
</protein>
<accession>A0ABW5PUH3</accession>
<keyword evidence="2" id="KW-1133">Transmembrane helix</keyword>
<dbReference type="EMBL" id="JBHUMR010000014">
    <property type="protein sequence ID" value="MFD2618297.1"/>
    <property type="molecule type" value="Genomic_DNA"/>
</dbReference>
<gene>
    <name evidence="3" type="ORF">ACFSTF_13385</name>
</gene>
<feature type="compositionally biased region" description="Basic and acidic residues" evidence="1">
    <location>
        <begin position="89"/>
        <end position="99"/>
    </location>
</feature>
<evidence type="ECO:0000256" key="1">
    <source>
        <dbReference type="SAM" id="MobiDB-lite"/>
    </source>
</evidence>